<dbReference type="Proteomes" id="UP001075225">
    <property type="component" value="Unassembled WGS sequence"/>
</dbReference>
<protein>
    <submittedName>
        <fullName evidence="3">Sulfurtransferase-like selenium metabolism protein YedF</fullName>
    </submittedName>
</protein>
<gene>
    <name evidence="3" type="primary">yedF</name>
    <name evidence="3" type="ORF">O6B32_06720</name>
</gene>
<dbReference type="PANTHER" id="PTHR33279">
    <property type="entry name" value="SULFUR CARRIER PROTEIN YEDF-RELATED"/>
    <property type="match status" value="1"/>
</dbReference>
<dbReference type="Pfam" id="PF01206">
    <property type="entry name" value="TusA"/>
    <property type="match status" value="1"/>
</dbReference>
<organism evidence="3 4">
    <name type="scientific">Campylobacter ureolyticus</name>
    <dbReference type="NCBI Taxonomy" id="827"/>
    <lineage>
        <taxon>Bacteria</taxon>
        <taxon>Pseudomonadati</taxon>
        <taxon>Campylobacterota</taxon>
        <taxon>Epsilonproteobacteria</taxon>
        <taxon>Campylobacterales</taxon>
        <taxon>Campylobacteraceae</taxon>
        <taxon>Campylobacter</taxon>
    </lineage>
</organism>
<accession>A0A9Q4KLI5</accession>
<evidence type="ECO:0000259" key="2">
    <source>
        <dbReference type="PROSITE" id="PS01148"/>
    </source>
</evidence>
<reference evidence="3" key="1">
    <citation type="submission" date="2022-12" db="EMBL/GenBank/DDBJ databases">
        <title>Species Delineation and Comparative Genomics within the Campylobacter ureolyticus Complex.</title>
        <authorList>
            <person name="Maki J."/>
            <person name="Howard M."/>
            <person name="Connelly S."/>
            <person name="Hardy D.J."/>
            <person name="Cameron A."/>
        </authorList>
    </citation>
    <scope>NUCLEOTIDE SEQUENCE</scope>
    <source>
        <strain evidence="3">URMC_787</strain>
    </source>
</reference>
<evidence type="ECO:0000313" key="3">
    <source>
        <dbReference type="EMBL" id="MCZ6160170.1"/>
    </source>
</evidence>
<dbReference type="InterPro" id="IPR001455">
    <property type="entry name" value="TusA-like"/>
</dbReference>
<feature type="domain" description="UPF0033" evidence="2">
    <location>
        <begin position="13"/>
        <end position="37"/>
    </location>
</feature>
<proteinExistence type="inferred from homology"/>
<name>A0A9Q4KLI5_9BACT</name>
<evidence type="ECO:0000313" key="4">
    <source>
        <dbReference type="Proteomes" id="UP001075225"/>
    </source>
</evidence>
<dbReference type="RefSeq" id="WP_269484892.1">
    <property type="nucleotide sequence ID" value="NZ_JAPXGL010000002.1"/>
</dbReference>
<dbReference type="Gene3D" id="3.30.110.40">
    <property type="entry name" value="TusA-like domain"/>
    <property type="match status" value="1"/>
</dbReference>
<comment type="similarity">
    <text evidence="1">Belongs to the sulfur carrier protein TusA family.</text>
</comment>
<comment type="caution">
    <text evidence="3">The sequence shown here is derived from an EMBL/GenBank/DDBJ whole genome shotgun (WGS) entry which is preliminary data.</text>
</comment>
<dbReference type="PROSITE" id="PS01148">
    <property type="entry name" value="UPF0033"/>
    <property type="match status" value="1"/>
</dbReference>
<sequence>MSSFYDGRVTYTLDLQGEACPLPAIALIDALPNLKKGEVLELICDCPQSINSIPYDAKNRGFEVLSVEQDGPTIRFIIKHP</sequence>
<dbReference type="PANTHER" id="PTHR33279:SF6">
    <property type="entry name" value="SULFUR CARRIER PROTEIN YEDF-RELATED"/>
    <property type="match status" value="1"/>
</dbReference>
<evidence type="ECO:0000256" key="1">
    <source>
        <dbReference type="ARBA" id="ARBA00008984"/>
    </source>
</evidence>
<dbReference type="InterPro" id="IPR036868">
    <property type="entry name" value="TusA-like_sf"/>
</dbReference>
<dbReference type="EMBL" id="JAPXGO010000005">
    <property type="protein sequence ID" value="MCZ6160170.1"/>
    <property type="molecule type" value="Genomic_DNA"/>
</dbReference>
<dbReference type="SUPFAM" id="SSF64307">
    <property type="entry name" value="SirA-like"/>
    <property type="match status" value="1"/>
</dbReference>
<dbReference type="AlphaFoldDB" id="A0A9Q4KLI5"/>
<dbReference type="NCBIfam" id="NF008242">
    <property type="entry name" value="PRK11018.1"/>
    <property type="match status" value="1"/>
</dbReference>